<evidence type="ECO:0000256" key="7">
    <source>
        <dbReference type="RuleBase" id="RU000416"/>
    </source>
</evidence>
<keyword evidence="3 6" id="KW-0949">S-adenosyl-L-methionine</keyword>
<dbReference type="InterPro" id="IPR031303">
    <property type="entry name" value="C5_meth_CS"/>
</dbReference>
<name>A0A5C6KPG6_PARDI</name>
<evidence type="ECO:0000256" key="5">
    <source>
        <dbReference type="ARBA" id="ARBA00047422"/>
    </source>
</evidence>
<dbReference type="EMBL" id="VOHW01000001">
    <property type="protein sequence ID" value="TWV64304.1"/>
    <property type="molecule type" value="Genomic_DNA"/>
</dbReference>
<dbReference type="SUPFAM" id="SSF53335">
    <property type="entry name" value="S-adenosyl-L-methionine-dependent methyltransferases"/>
    <property type="match status" value="1"/>
</dbReference>
<reference evidence="10 11" key="1">
    <citation type="submission" date="2019-07" db="EMBL/GenBank/DDBJ databases">
        <title>Genome sequencing of Parabacteroides distasonis iSURF_7.</title>
        <authorList>
            <person name="Degefu H.N."/>
            <person name="Ruoff K.L."/>
            <person name="Price C.E."/>
            <person name="Valls R.A."/>
            <person name="O'Toole G.A."/>
        </authorList>
    </citation>
    <scope>NUCLEOTIDE SEQUENCE [LARGE SCALE GENOMIC DNA]</scope>
    <source>
        <strain evidence="10 11">CFPLTA003_1B</strain>
    </source>
</reference>
<protein>
    <recommendedName>
        <fullName evidence="8">Cytosine-specific methyltransferase</fullName>
        <ecNumber evidence="8">2.1.1.37</ecNumber>
    </recommendedName>
</protein>
<dbReference type="InterPro" id="IPR018117">
    <property type="entry name" value="C5_DNA_meth_AS"/>
</dbReference>
<feature type="compositionally biased region" description="Polar residues" evidence="9">
    <location>
        <begin position="353"/>
        <end position="371"/>
    </location>
</feature>
<evidence type="ECO:0000256" key="4">
    <source>
        <dbReference type="ARBA" id="ARBA00022747"/>
    </source>
</evidence>
<dbReference type="PANTHER" id="PTHR10629">
    <property type="entry name" value="CYTOSINE-SPECIFIC METHYLTRANSFERASE"/>
    <property type="match status" value="1"/>
</dbReference>
<evidence type="ECO:0000256" key="9">
    <source>
        <dbReference type="SAM" id="MobiDB-lite"/>
    </source>
</evidence>
<comment type="caution">
    <text evidence="10">The sequence shown here is derived from an EMBL/GenBank/DDBJ whole genome shotgun (WGS) entry which is preliminary data.</text>
</comment>
<evidence type="ECO:0000256" key="8">
    <source>
        <dbReference type="RuleBase" id="RU000417"/>
    </source>
</evidence>
<keyword evidence="4" id="KW-0680">Restriction system</keyword>
<keyword evidence="1 6" id="KW-0489">Methyltransferase</keyword>
<evidence type="ECO:0000256" key="3">
    <source>
        <dbReference type="ARBA" id="ARBA00022691"/>
    </source>
</evidence>
<dbReference type="GO" id="GO:0032259">
    <property type="term" value="P:methylation"/>
    <property type="evidence" value="ECO:0007669"/>
    <property type="project" value="UniProtKB-KW"/>
</dbReference>
<dbReference type="InterPro" id="IPR001525">
    <property type="entry name" value="C5_MeTfrase"/>
</dbReference>
<dbReference type="GO" id="GO:0009307">
    <property type="term" value="P:DNA restriction-modification system"/>
    <property type="evidence" value="ECO:0007669"/>
    <property type="project" value="UniProtKB-KW"/>
</dbReference>
<evidence type="ECO:0000313" key="10">
    <source>
        <dbReference type="EMBL" id="TWV64304.1"/>
    </source>
</evidence>
<dbReference type="RefSeq" id="WP_146374764.1">
    <property type="nucleotide sequence ID" value="NZ_JAASIM010000002.1"/>
</dbReference>
<gene>
    <name evidence="10" type="ORF">FSA05_01415</name>
</gene>
<accession>A0A5C6KPG6</accession>
<evidence type="ECO:0000256" key="2">
    <source>
        <dbReference type="ARBA" id="ARBA00022679"/>
    </source>
</evidence>
<evidence type="ECO:0000256" key="1">
    <source>
        <dbReference type="ARBA" id="ARBA00022603"/>
    </source>
</evidence>
<dbReference type="AlphaFoldDB" id="A0A5C6KPG6"/>
<dbReference type="PROSITE" id="PS51679">
    <property type="entry name" value="SAM_MT_C5"/>
    <property type="match status" value="1"/>
</dbReference>
<feature type="region of interest" description="Disordered" evidence="9">
    <location>
        <begin position="325"/>
        <end position="371"/>
    </location>
</feature>
<feature type="active site" evidence="6">
    <location>
        <position position="75"/>
    </location>
</feature>
<organism evidence="10 11">
    <name type="scientific">Parabacteroides distasonis</name>
    <dbReference type="NCBI Taxonomy" id="823"/>
    <lineage>
        <taxon>Bacteria</taxon>
        <taxon>Pseudomonadati</taxon>
        <taxon>Bacteroidota</taxon>
        <taxon>Bacteroidia</taxon>
        <taxon>Bacteroidales</taxon>
        <taxon>Tannerellaceae</taxon>
        <taxon>Parabacteroides</taxon>
    </lineage>
</organism>
<dbReference type="PROSITE" id="PS00094">
    <property type="entry name" value="C5_MTASE_1"/>
    <property type="match status" value="1"/>
</dbReference>
<dbReference type="NCBIfam" id="TIGR00675">
    <property type="entry name" value="dcm"/>
    <property type="match status" value="1"/>
</dbReference>
<evidence type="ECO:0000256" key="6">
    <source>
        <dbReference type="PROSITE-ProRule" id="PRU01016"/>
    </source>
</evidence>
<evidence type="ECO:0000313" key="11">
    <source>
        <dbReference type="Proteomes" id="UP000315827"/>
    </source>
</evidence>
<dbReference type="GO" id="GO:0003886">
    <property type="term" value="F:DNA (cytosine-5-)-methyltransferase activity"/>
    <property type="evidence" value="ECO:0007669"/>
    <property type="project" value="UniProtKB-EC"/>
</dbReference>
<comment type="catalytic activity">
    <reaction evidence="5 8">
        <text>a 2'-deoxycytidine in DNA + S-adenosyl-L-methionine = a 5-methyl-2'-deoxycytidine in DNA + S-adenosyl-L-homocysteine + H(+)</text>
        <dbReference type="Rhea" id="RHEA:13681"/>
        <dbReference type="Rhea" id="RHEA-COMP:11369"/>
        <dbReference type="Rhea" id="RHEA-COMP:11370"/>
        <dbReference type="ChEBI" id="CHEBI:15378"/>
        <dbReference type="ChEBI" id="CHEBI:57856"/>
        <dbReference type="ChEBI" id="CHEBI:59789"/>
        <dbReference type="ChEBI" id="CHEBI:85452"/>
        <dbReference type="ChEBI" id="CHEBI:85454"/>
        <dbReference type="EC" id="2.1.1.37"/>
    </reaction>
</comment>
<comment type="similarity">
    <text evidence="6 7">Belongs to the class I-like SAM-binding methyltransferase superfamily. C5-methyltransferase family.</text>
</comment>
<proteinExistence type="inferred from homology"/>
<dbReference type="Gene3D" id="3.90.120.10">
    <property type="entry name" value="DNA Methylase, subunit A, domain 2"/>
    <property type="match status" value="1"/>
</dbReference>
<dbReference type="Gene3D" id="3.40.50.150">
    <property type="entry name" value="Vaccinia Virus protein VP39"/>
    <property type="match status" value="1"/>
</dbReference>
<dbReference type="PROSITE" id="PS00095">
    <property type="entry name" value="C5_MTASE_2"/>
    <property type="match status" value="1"/>
</dbReference>
<dbReference type="EC" id="2.1.1.37" evidence="8"/>
<keyword evidence="2 6" id="KW-0808">Transferase</keyword>
<sequence length="371" mass="41666">MKIVDLFCGCGGMSLGFGLAGHEIKAGFDNWDKALDVYCANFNHPVFEADLNDVEGSVESIAPFAPDMIIGGPPCQDFSSAGKRDEDNGRGDLTVCFARIVSLIQPEWFVMENVARIVKTRKLVETRRILDEAGYGMTQYVLDASLCGVPQARKRFFLVGKKGEKDNFLLPFIEKNLATKPMTIAEYLGNEIDFEFYYRHPRSYVRRGIFSVHEPSPTIRGVNRPMPKGYPLHPGDPVESLEGIRALTAEERARIQTFPGTFKFSGNKTDKEQMIGNAVPVNLARFVGETINEYVRFNEDKQREEPINTYDPYRANHPTQLSIFEPQAEYIPKQDKNRSTSSLPAPKRRKNARSSNGQPQNGEKNARSSNG</sequence>
<dbReference type="PANTHER" id="PTHR10629:SF52">
    <property type="entry name" value="DNA (CYTOSINE-5)-METHYLTRANSFERASE 1"/>
    <property type="match status" value="1"/>
</dbReference>
<dbReference type="CDD" id="cd00315">
    <property type="entry name" value="Cyt_C5_DNA_methylase"/>
    <property type="match status" value="1"/>
</dbReference>
<dbReference type="PRINTS" id="PR00105">
    <property type="entry name" value="C5METTRFRASE"/>
</dbReference>
<dbReference type="Pfam" id="PF00145">
    <property type="entry name" value="DNA_methylase"/>
    <property type="match status" value="1"/>
</dbReference>
<dbReference type="InterPro" id="IPR050390">
    <property type="entry name" value="C5-Methyltransferase"/>
</dbReference>
<dbReference type="GO" id="GO:0003677">
    <property type="term" value="F:DNA binding"/>
    <property type="evidence" value="ECO:0007669"/>
    <property type="project" value="TreeGrafter"/>
</dbReference>
<dbReference type="GO" id="GO:0044027">
    <property type="term" value="P:negative regulation of gene expression via chromosomal CpG island methylation"/>
    <property type="evidence" value="ECO:0007669"/>
    <property type="project" value="TreeGrafter"/>
</dbReference>
<dbReference type="InterPro" id="IPR029063">
    <property type="entry name" value="SAM-dependent_MTases_sf"/>
</dbReference>
<dbReference type="Proteomes" id="UP000315827">
    <property type="component" value="Unassembled WGS sequence"/>
</dbReference>